<gene>
    <name evidence="2" type="ORF">SI7747_05006163</name>
    <name evidence="3" type="ORF">SI8410_05006773</name>
</gene>
<accession>A0A7I8KEB0</accession>
<evidence type="ECO:0000313" key="4">
    <source>
        <dbReference type="Proteomes" id="UP000663760"/>
    </source>
</evidence>
<protein>
    <submittedName>
        <fullName evidence="3">Uncharacterized protein</fullName>
    </submittedName>
</protein>
<dbReference type="EMBL" id="LR743592">
    <property type="protein sequence ID" value="CAA2619994.1"/>
    <property type="molecule type" value="Genomic_DNA"/>
</dbReference>
<name>A0A7I8KEB0_SPIIN</name>
<reference evidence="3" key="1">
    <citation type="submission" date="2020-02" db="EMBL/GenBank/DDBJ databases">
        <authorList>
            <person name="Scholz U."/>
            <person name="Mascher M."/>
            <person name="Fiebig A."/>
        </authorList>
    </citation>
    <scope>NUCLEOTIDE SEQUENCE</scope>
</reference>
<proteinExistence type="predicted"/>
<sequence length="24" mass="2435">MSCLLSHAPTCPSDACPELSCTPA</sequence>
<evidence type="ECO:0000256" key="1">
    <source>
        <dbReference type="SAM" id="MobiDB-lite"/>
    </source>
</evidence>
<dbReference type="Proteomes" id="UP000663760">
    <property type="component" value="Chromosome 5"/>
</dbReference>
<dbReference type="EMBL" id="LR746268">
    <property type="protein sequence ID" value="CAA7396110.1"/>
    <property type="molecule type" value="Genomic_DNA"/>
</dbReference>
<dbReference type="AlphaFoldDB" id="A0A7I8KEB0"/>
<evidence type="ECO:0000313" key="3">
    <source>
        <dbReference type="EMBL" id="CAA7396110.1"/>
    </source>
</evidence>
<keyword evidence="4" id="KW-1185">Reference proteome</keyword>
<organism evidence="3 4">
    <name type="scientific">Spirodela intermedia</name>
    <name type="common">Intermediate duckweed</name>
    <dbReference type="NCBI Taxonomy" id="51605"/>
    <lineage>
        <taxon>Eukaryota</taxon>
        <taxon>Viridiplantae</taxon>
        <taxon>Streptophyta</taxon>
        <taxon>Embryophyta</taxon>
        <taxon>Tracheophyta</taxon>
        <taxon>Spermatophyta</taxon>
        <taxon>Magnoliopsida</taxon>
        <taxon>Liliopsida</taxon>
        <taxon>Araceae</taxon>
        <taxon>Lemnoideae</taxon>
        <taxon>Spirodela</taxon>
    </lineage>
</organism>
<evidence type="ECO:0000313" key="2">
    <source>
        <dbReference type="EMBL" id="CAA2619994.1"/>
    </source>
</evidence>
<feature type="region of interest" description="Disordered" evidence="1">
    <location>
        <begin position="1"/>
        <end position="24"/>
    </location>
</feature>